<dbReference type="PANTHER" id="PTHR43682:SF1">
    <property type="entry name" value="LACTATE UTILIZATION PROTEIN C"/>
    <property type="match status" value="1"/>
</dbReference>
<gene>
    <name evidence="2" type="ORF">LX24_00710</name>
</gene>
<comment type="caution">
    <text evidence="2">The sequence shown here is derived from an EMBL/GenBank/DDBJ whole genome shotgun (WGS) entry which is preliminary data.</text>
</comment>
<sequence length="182" mass="19555">MYRRFMEQAEAISARVYRVSDPAGAGVQLAAIIKQVGAGKMVAARSELVDKCLDVIDAGGIEICTGDLRMHCEDAGLGLSEVDLAIAETGTLVQDSTSINQRLVSTLPPVHVALVRTERLVEYFGDAMDVLNSRRTNLPGYISFISGPSRTADIERVLTIGVHGPEQLHIIFVDEAGDESGD</sequence>
<name>A0A5S4ZXC5_9FIRM</name>
<accession>A0A5S4ZXC5</accession>
<dbReference type="Pfam" id="PF02589">
    <property type="entry name" value="LUD_dom"/>
    <property type="match status" value="1"/>
</dbReference>
<evidence type="ECO:0000313" key="3">
    <source>
        <dbReference type="Proteomes" id="UP000323166"/>
    </source>
</evidence>
<dbReference type="Proteomes" id="UP000323166">
    <property type="component" value="Unassembled WGS sequence"/>
</dbReference>
<dbReference type="InterPro" id="IPR024185">
    <property type="entry name" value="FTHF_cligase-like_sf"/>
</dbReference>
<feature type="domain" description="LUD" evidence="1">
    <location>
        <begin position="3"/>
        <end position="173"/>
    </location>
</feature>
<keyword evidence="3" id="KW-1185">Reference proteome</keyword>
<reference evidence="2 3" key="1">
    <citation type="submission" date="2019-07" db="EMBL/GenBank/DDBJ databases">
        <title>Genomic Encyclopedia of Type Strains, Phase I: the one thousand microbial genomes (KMG-I) project.</title>
        <authorList>
            <person name="Kyrpides N."/>
        </authorList>
    </citation>
    <scope>NUCLEOTIDE SEQUENCE [LARGE SCALE GENOMIC DNA]</scope>
    <source>
        <strain evidence="2 3">DSM 6562</strain>
    </source>
</reference>
<organism evidence="2 3">
    <name type="scientific">Desulfallas thermosapovorans DSM 6562</name>
    <dbReference type="NCBI Taxonomy" id="1121431"/>
    <lineage>
        <taxon>Bacteria</taxon>
        <taxon>Bacillati</taxon>
        <taxon>Bacillota</taxon>
        <taxon>Clostridia</taxon>
        <taxon>Eubacteriales</taxon>
        <taxon>Desulfallaceae</taxon>
        <taxon>Desulfallas</taxon>
    </lineage>
</organism>
<dbReference type="InterPro" id="IPR037171">
    <property type="entry name" value="NagB/RpiA_transferase-like"/>
</dbReference>
<dbReference type="AlphaFoldDB" id="A0A5S4ZXC5"/>
<evidence type="ECO:0000259" key="1">
    <source>
        <dbReference type="Pfam" id="PF02589"/>
    </source>
</evidence>
<dbReference type="SUPFAM" id="SSF100950">
    <property type="entry name" value="NagB/RpiA/CoA transferase-like"/>
    <property type="match status" value="1"/>
</dbReference>
<proteinExistence type="predicted"/>
<protein>
    <submittedName>
        <fullName evidence="2">L-lactate dehydrogenase complex protein LldG</fullName>
    </submittedName>
</protein>
<dbReference type="PANTHER" id="PTHR43682">
    <property type="entry name" value="LACTATE UTILIZATION PROTEIN C"/>
    <property type="match status" value="1"/>
</dbReference>
<evidence type="ECO:0000313" key="2">
    <source>
        <dbReference type="EMBL" id="TYO96900.1"/>
    </source>
</evidence>
<dbReference type="EMBL" id="VNHM01000003">
    <property type="protein sequence ID" value="TYO96900.1"/>
    <property type="molecule type" value="Genomic_DNA"/>
</dbReference>
<dbReference type="Gene3D" id="3.40.50.10420">
    <property type="entry name" value="NagB/RpiA/CoA transferase-like"/>
    <property type="match status" value="1"/>
</dbReference>
<dbReference type="InterPro" id="IPR003741">
    <property type="entry name" value="LUD_dom"/>
</dbReference>